<evidence type="ECO:0000256" key="1">
    <source>
        <dbReference type="SAM" id="MobiDB-lite"/>
    </source>
</evidence>
<feature type="compositionally biased region" description="Polar residues" evidence="1">
    <location>
        <begin position="147"/>
        <end position="160"/>
    </location>
</feature>
<accession>A0A8J2KLH1</accession>
<reference evidence="2" key="1">
    <citation type="submission" date="2021-06" db="EMBL/GenBank/DDBJ databases">
        <authorList>
            <person name="Hodson N. C."/>
            <person name="Mongue J. A."/>
            <person name="Jaron S. K."/>
        </authorList>
    </citation>
    <scope>NUCLEOTIDE SEQUENCE</scope>
</reference>
<sequence>MGKYSGNDTDGSVTKRGKSPHVYTVYDDGDIVFAIQEVKPFGKNSTGINWQQVHDHVPYIKSDWKSKKNRFMNEIKWFTTNANKSKRGSGVVETYDLKDKLLTEILPLMREAELDKTLSASDRNKRAGDKAAGEEIRMAAMSSMASKFSQHKSISNDPDE</sequence>
<organism evidence="2 3">
    <name type="scientific">Allacma fusca</name>
    <dbReference type="NCBI Taxonomy" id="39272"/>
    <lineage>
        <taxon>Eukaryota</taxon>
        <taxon>Metazoa</taxon>
        <taxon>Ecdysozoa</taxon>
        <taxon>Arthropoda</taxon>
        <taxon>Hexapoda</taxon>
        <taxon>Collembola</taxon>
        <taxon>Symphypleona</taxon>
        <taxon>Sminthuridae</taxon>
        <taxon>Allacma</taxon>
    </lineage>
</organism>
<dbReference type="AlphaFoldDB" id="A0A8J2KLH1"/>
<feature type="region of interest" description="Disordered" evidence="1">
    <location>
        <begin position="140"/>
        <end position="160"/>
    </location>
</feature>
<dbReference type="Proteomes" id="UP000708208">
    <property type="component" value="Unassembled WGS sequence"/>
</dbReference>
<protein>
    <submittedName>
        <fullName evidence="2">Uncharacterized protein</fullName>
    </submittedName>
</protein>
<evidence type="ECO:0000313" key="3">
    <source>
        <dbReference type="Proteomes" id="UP000708208"/>
    </source>
</evidence>
<comment type="caution">
    <text evidence="2">The sequence shown here is derived from an EMBL/GenBank/DDBJ whole genome shotgun (WGS) entry which is preliminary data.</text>
</comment>
<keyword evidence="3" id="KW-1185">Reference proteome</keyword>
<evidence type="ECO:0000313" key="2">
    <source>
        <dbReference type="EMBL" id="CAG7815661.1"/>
    </source>
</evidence>
<name>A0A8J2KLH1_9HEXA</name>
<feature type="non-terminal residue" evidence="2">
    <location>
        <position position="1"/>
    </location>
</feature>
<proteinExistence type="predicted"/>
<gene>
    <name evidence="2" type="ORF">AFUS01_LOCUS26327</name>
</gene>
<dbReference type="EMBL" id="CAJVCH010349992">
    <property type="protein sequence ID" value="CAG7815661.1"/>
    <property type="molecule type" value="Genomic_DNA"/>
</dbReference>